<dbReference type="STRING" id="1082931.KKY_3562"/>
<dbReference type="InterPro" id="IPR018750">
    <property type="entry name" value="DUF2306_membrane"/>
</dbReference>
<evidence type="ECO:0000256" key="1">
    <source>
        <dbReference type="SAM" id="Phobius"/>
    </source>
</evidence>
<evidence type="ECO:0008006" key="4">
    <source>
        <dbReference type="Google" id="ProtNLM"/>
    </source>
</evidence>
<dbReference type="AlphaFoldDB" id="G4RA64"/>
<proteinExistence type="predicted"/>
<keyword evidence="1" id="KW-0812">Transmembrane</keyword>
<keyword evidence="1" id="KW-1133">Transmembrane helix</keyword>
<dbReference type="EMBL" id="CP003075">
    <property type="protein sequence ID" value="AEQ53547.1"/>
    <property type="molecule type" value="Genomic_DNA"/>
</dbReference>
<accession>G4RA64</accession>
<dbReference type="KEGG" id="phl:KKY_3562"/>
<keyword evidence="1" id="KW-0472">Membrane</keyword>
<dbReference type="Proteomes" id="UP000008850">
    <property type="component" value="Chromosome"/>
</dbReference>
<feature type="transmembrane region" description="Helical" evidence="1">
    <location>
        <begin position="134"/>
        <end position="153"/>
    </location>
</feature>
<feature type="transmembrane region" description="Helical" evidence="1">
    <location>
        <begin position="70"/>
        <end position="91"/>
    </location>
</feature>
<dbReference type="RefSeq" id="WP_014132691.1">
    <property type="nucleotide sequence ID" value="NC_016078.1"/>
</dbReference>
<gene>
    <name evidence="2" type="ordered locus">KKY_3562</name>
</gene>
<reference evidence="2 3" key="1">
    <citation type="journal article" date="2012" name="J. Bacteriol.">
        <title>Complete genome sequence of Pelagibacterium halotolerans B2T.</title>
        <authorList>
            <person name="Huo Y.Y."/>
            <person name="Cheng H."/>
            <person name="Han X.F."/>
            <person name="Jiang X.W."/>
            <person name="Sun C."/>
            <person name="Zhang X.Q."/>
            <person name="Zhu X.F."/>
            <person name="Liu Y.F."/>
            <person name="Li P.F."/>
            <person name="Ni P.X."/>
            <person name="Wu M."/>
        </authorList>
    </citation>
    <scope>NUCLEOTIDE SEQUENCE [LARGE SCALE GENOMIC DNA]</scope>
    <source>
        <strain evidence="3">DSM 22347 / JCM 15775 / CGMCC 1.7692 / B2</strain>
    </source>
</reference>
<dbReference type="HOGENOM" id="CLU_124879_1_1_5"/>
<evidence type="ECO:0000313" key="2">
    <source>
        <dbReference type="EMBL" id="AEQ53547.1"/>
    </source>
</evidence>
<protein>
    <recommendedName>
        <fullName evidence="4">Transmembrane protein</fullName>
    </recommendedName>
</protein>
<sequence>MDATALVASPLAIQIHAVSAIAALALGTIVLLMRKGTGLHKAMGRMWIGLMIVVALSSFLIAEIRMFGPYSLIHALSLYTLLGLVQAVLAIRRGNVRAHRRHMIALYSGALILAGAFTLLPGRRMHAVVFADGGVTAFLAALGVAAILAALYYQRRRAKLRDIAGEQF</sequence>
<dbReference type="Pfam" id="PF10067">
    <property type="entry name" value="DUF2306"/>
    <property type="match status" value="1"/>
</dbReference>
<feature type="transmembrane region" description="Helical" evidence="1">
    <location>
        <begin position="12"/>
        <end position="33"/>
    </location>
</feature>
<feature type="transmembrane region" description="Helical" evidence="1">
    <location>
        <begin position="45"/>
        <end position="64"/>
    </location>
</feature>
<evidence type="ECO:0000313" key="3">
    <source>
        <dbReference type="Proteomes" id="UP000008850"/>
    </source>
</evidence>
<dbReference type="eggNOG" id="COG5395">
    <property type="taxonomic scope" value="Bacteria"/>
</dbReference>
<keyword evidence="3" id="KW-1185">Reference proteome</keyword>
<organism evidence="2 3">
    <name type="scientific">Pelagibacterium halotolerans (strain DSM 22347 / JCM 15775 / CGMCC 1.7692 / B2)</name>
    <dbReference type="NCBI Taxonomy" id="1082931"/>
    <lineage>
        <taxon>Bacteria</taxon>
        <taxon>Pseudomonadati</taxon>
        <taxon>Pseudomonadota</taxon>
        <taxon>Alphaproteobacteria</taxon>
        <taxon>Hyphomicrobiales</taxon>
        <taxon>Devosiaceae</taxon>
        <taxon>Pelagibacterium</taxon>
    </lineage>
</organism>
<name>G4RA64_PELHB</name>
<feature type="transmembrane region" description="Helical" evidence="1">
    <location>
        <begin position="103"/>
        <end position="122"/>
    </location>
</feature>